<keyword evidence="2" id="KW-0732">Signal</keyword>
<organism evidence="3 4">
    <name type="scientific">Aeromonas simiae</name>
    <dbReference type="NCBI Taxonomy" id="218936"/>
    <lineage>
        <taxon>Bacteria</taxon>
        <taxon>Pseudomonadati</taxon>
        <taxon>Pseudomonadota</taxon>
        <taxon>Gammaproteobacteria</taxon>
        <taxon>Aeromonadales</taxon>
        <taxon>Aeromonadaceae</taxon>
        <taxon>Aeromonas</taxon>
    </lineage>
</organism>
<keyword evidence="4" id="KW-1185">Reference proteome</keyword>
<dbReference type="Proteomes" id="UP000594034">
    <property type="component" value="Chromosome"/>
</dbReference>
<feature type="signal peptide" evidence="2">
    <location>
        <begin position="1"/>
        <end position="30"/>
    </location>
</feature>
<dbReference type="KEGG" id="asim:FE240_02540"/>
<gene>
    <name evidence="3" type="ORF">FE240_02540</name>
</gene>
<dbReference type="AlphaFoldDB" id="A0A5J6WU23"/>
<proteinExistence type="predicted"/>
<reference evidence="3 4" key="1">
    <citation type="submission" date="2019-05" db="EMBL/GenBank/DDBJ databases">
        <title>OXA-830, a novel chromosomally encoded expanded-spectrum class D beta-lactamase in Aeromonas simiae.</title>
        <authorList>
            <person name="Zhou W."/>
            <person name="Chen Q."/>
        </authorList>
    </citation>
    <scope>NUCLEOTIDE SEQUENCE [LARGE SCALE GENOMIC DNA]</scope>
    <source>
        <strain evidence="3 4">A6</strain>
    </source>
</reference>
<evidence type="ECO:0008006" key="5">
    <source>
        <dbReference type="Google" id="ProtNLM"/>
    </source>
</evidence>
<evidence type="ECO:0000256" key="1">
    <source>
        <dbReference type="SAM" id="MobiDB-lite"/>
    </source>
</evidence>
<sequence>MRTRLLFILLSLSLALNLTLLMRLPSFEQAADATPEVTQQEESPSSLPCPVPSLKPGMRAPIGNRTETSGALPPPIELEQAISEWTRGSEGSQLLDKLFIAEQGRALPALFTQLAIPPALQSQIGELLEELYRLSFEQPANYGPRSKAIWEEIAMLTDPQTQERLEHTLSSDDPYRMRELQGRMAEQGELLSASQRDALLRMLTETEQQLSQNLAADPAQWLETQRQTTQQLLAQAAKQLNAHQYQVLRDMLELDLLHQEVSTRLEQIYQDLDPKPEL</sequence>
<feature type="region of interest" description="Disordered" evidence="1">
    <location>
        <begin position="32"/>
        <end position="74"/>
    </location>
</feature>
<feature type="chain" id="PRO_5023906464" description="Lipase modulator" evidence="2">
    <location>
        <begin position="31"/>
        <end position="278"/>
    </location>
</feature>
<protein>
    <recommendedName>
        <fullName evidence="5">Lipase modulator</fullName>
    </recommendedName>
</protein>
<dbReference type="RefSeq" id="WP_193003264.1">
    <property type="nucleotide sequence ID" value="NZ_CP040449.1"/>
</dbReference>
<accession>A0A5J6WU23</accession>
<evidence type="ECO:0000313" key="4">
    <source>
        <dbReference type="Proteomes" id="UP000594034"/>
    </source>
</evidence>
<name>A0A5J6WU23_9GAMM</name>
<dbReference type="EMBL" id="CP040449">
    <property type="protein sequence ID" value="QFI53681.1"/>
    <property type="molecule type" value="Genomic_DNA"/>
</dbReference>
<evidence type="ECO:0000256" key="2">
    <source>
        <dbReference type="SAM" id="SignalP"/>
    </source>
</evidence>
<evidence type="ECO:0000313" key="3">
    <source>
        <dbReference type="EMBL" id="QFI53681.1"/>
    </source>
</evidence>